<evidence type="ECO:0000313" key="7">
    <source>
        <dbReference type="Proteomes" id="UP000001861"/>
    </source>
</evidence>
<dbReference type="AlphaFoldDB" id="D6RQA8"/>
<dbReference type="InParanoid" id="D6RQA8"/>
<dbReference type="EMBL" id="AACS02000011">
    <property type="protein sequence ID" value="EFI26724.1"/>
    <property type="molecule type" value="Genomic_DNA"/>
</dbReference>
<evidence type="ECO:0000313" key="6">
    <source>
        <dbReference type="EMBL" id="EFI26724.1"/>
    </source>
</evidence>
<dbReference type="STRING" id="240176.D6RQA8"/>
<dbReference type="PANTHER" id="PTHR19211">
    <property type="entry name" value="ATP-BINDING TRANSPORT PROTEIN-RELATED"/>
    <property type="match status" value="1"/>
</dbReference>
<accession>D6RQA8</accession>
<organism evidence="6 7">
    <name type="scientific">Coprinopsis cinerea (strain Okayama-7 / 130 / ATCC MYA-4618 / FGSC 9003)</name>
    <name type="common">Inky cap fungus</name>
    <name type="synonym">Hormographiella aspergillata</name>
    <dbReference type="NCBI Taxonomy" id="240176"/>
    <lineage>
        <taxon>Eukaryota</taxon>
        <taxon>Fungi</taxon>
        <taxon>Dikarya</taxon>
        <taxon>Basidiomycota</taxon>
        <taxon>Agaricomycotina</taxon>
        <taxon>Agaricomycetes</taxon>
        <taxon>Agaricomycetidae</taxon>
        <taxon>Agaricales</taxon>
        <taxon>Agaricineae</taxon>
        <taxon>Psathyrellaceae</taxon>
        <taxon>Coprinopsis</taxon>
    </lineage>
</organism>
<evidence type="ECO:0000259" key="5">
    <source>
        <dbReference type="PROSITE" id="PS50893"/>
    </source>
</evidence>
<dbReference type="SMART" id="SM00382">
    <property type="entry name" value="AAA"/>
    <property type="match status" value="2"/>
</dbReference>
<dbReference type="InterPro" id="IPR017871">
    <property type="entry name" value="ABC_transporter-like_CS"/>
</dbReference>
<dbReference type="KEGG" id="cci:CC1G_15647"/>
<dbReference type="SUPFAM" id="SSF52540">
    <property type="entry name" value="P-loop containing nucleoside triphosphate hydrolases"/>
    <property type="match status" value="2"/>
</dbReference>
<name>D6RQA8_COPC7</name>
<dbReference type="eggNOG" id="KOG0062">
    <property type="taxonomic scope" value="Eukaryota"/>
</dbReference>
<evidence type="ECO:0000256" key="4">
    <source>
        <dbReference type="SAM" id="MobiDB-lite"/>
    </source>
</evidence>
<dbReference type="GeneID" id="9378448"/>
<feature type="compositionally biased region" description="Low complexity" evidence="4">
    <location>
        <begin position="30"/>
        <end position="59"/>
    </location>
</feature>
<feature type="compositionally biased region" description="Acidic residues" evidence="4">
    <location>
        <begin position="815"/>
        <end position="826"/>
    </location>
</feature>
<feature type="region of interest" description="Disordered" evidence="4">
    <location>
        <begin position="1"/>
        <end position="67"/>
    </location>
</feature>
<feature type="domain" description="ABC transporter" evidence="5">
    <location>
        <begin position="568"/>
        <end position="834"/>
    </location>
</feature>
<dbReference type="HOGENOM" id="CLU_000604_36_6_1"/>
<keyword evidence="3" id="KW-0067">ATP-binding</keyword>
<keyword evidence="1" id="KW-0677">Repeat</keyword>
<dbReference type="InterPro" id="IPR050611">
    <property type="entry name" value="ABCF"/>
</dbReference>
<reference evidence="6 7" key="1">
    <citation type="journal article" date="2010" name="Proc. Natl. Acad. Sci. U.S.A.">
        <title>Insights into evolution of multicellular fungi from the assembled chromosomes of the mushroom Coprinopsis cinerea (Coprinus cinereus).</title>
        <authorList>
            <person name="Stajich J.E."/>
            <person name="Wilke S.K."/>
            <person name="Ahren D."/>
            <person name="Au C.H."/>
            <person name="Birren B.W."/>
            <person name="Borodovsky M."/>
            <person name="Burns C."/>
            <person name="Canback B."/>
            <person name="Casselton L.A."/>
            <person name="Cheng C.K."/>
            <person name="Deng J."/>
            <person name="Dietrich F.S."/>
            <person name="Fargo D.C."/>
            <person name="Farman M.L."/>
            <person name="Gathman A.C."/>
            <person name="Goldberg J."/>
            <person name="Guigo R."/>
            <person name="Hoegger P.J."/>
            <person name="Hooker J.B."/>
            <person name="Huggins A."/>
            <person name="James T.Y."/>
            <person name="Kamada T."/>
            <person name="Kilaru S."/>
            <person name="Kodira C."/>
            <person name="Kues U."/>
            <person name="Kupfer D."/>
            <person name="Kwan H.S."/>
            <person name="Lomsadze A."/>
            <person name="Li W."/>
            <person name="Lilly W.W."/>
            <person name="Ma L.J."/>
            <person name="Mackey A.J."/>
            <person name="Manning G."/>
            <person name="Martin F."/>
            <person name="Muraguchi H."/>
            <person name="Natvig D.O."/>
            <person name="Palmerini H."/>
            <person name="Ramesh M.A."/>
            <person name="Rehmeyer C.J."/>
            <person name="Roe B.A."/>
            <person name="Shenoy N."/>
            <person name="Stanke M."/>
            <person name="Ter-Hovhannisyan V."/>
            <person name="Tunlid A."/>
            <person name="Velagapudi R."/>
            <person name="Vision T.J."/>
            <person name="Zeng Q."/>
            <person name="Zolan M.E."/>
            <person name="Pukkila P.J."/>
        </authorList>
    </citation>
    <scope>NUCLEOTIDE SEQUENCE [LARGE SCALE GENOMIC DNA]</scope>
    <source>
        <strain evidence="7">Okayama-7 / 130 / ATCC MYA-4618 / FGSC 9003</strain>
    </source>
</reference>
<evidence type="ECO:0000256" key="1">
    <source>
        <dbReference type="ARBA" id="ARBA00022737"/>
    </source>
</evidence>
<feature type="domain" description="ABC transporter" evidence="5">
    <location>
        <begin position="98"/>
        <end position="474"/>
    </location>
</feature>
<dbReference type="OMA" id="RQIAHME"/>
<proteinExistence type="predicted"/>
<dbReference type="CDD" id="cd03221">
    <property type="entry name" value="ABCF_EF-3"/>
    <property type="match status" value="1"/>
</dbReference>
<dbReference type="Pfam" id="PF12848">
    <property type="entry name" value="ABC_tran_Xtn"/>
    <property type="match status" value="1"/>
</dbReference>
<keyword evidence="7" id="KW-1185">Reference proteome</keyword>
<comment type="caution">
    <text evidence="6">The sequence shown here is derived from an EMBL/GenBank/DDBJ whole genome shotgun (WGS) entry which is preliminary data.</text>
</comment>
<dbReference type="PANTHER" id="PTHR19211:SF129">
    <property type="entry name" value="ABC TRANSPORTER ATP-BINDING PROTEIN"/>
    <property type="match status" value="1"/>
</dbReference>
<dbReference type="PROSITE" id="PS00211">
    <property type="entry name" value="ABC_TRANSPORTER_1"/>
    <property type="match status" value="2"/>
</dbReference>
<dbReference type="Pfam" id="PF00005">
    <property type="entry name" value="ABC_tran"/>
    <property type="match status" value="2"/>
</dbReference>
<evidence type="ECO:0000256" key="3">
    <source>
        <dbReference type="ARBA" id="ARBA00022840"/>
    </source>
</evidence>
<sequence>MSNLNVLTIGKGSKGIKVNDTPPVSKKAARQAAKASKASSSSSASKASKSKSSLSRSAADTSKDPEVLAVEDDKPVITAYSQQSRFHRETFDANTTDIDVKGVNISIGNMDILVDAHLRLKKGVKYGMVGQNGVGKSVLLHTLSSNLLIGLPQNVSFLHITQLEDVERESDLESGRRSILREVIESDAGTVGVLKEARARKIATKRSGQRGYEARQKLLEVEAEHKSLEGWKSASGWDSITRDVAKRVVDEIRNRIENLLAGGTVSAFDNQDVGPSLIPSSATTPNDQDKLTQDDVHVFLSTFPPSSTLSSLEVEMEERARRVLRGVGFSEDEIGPSLLSADRGFEPSAPSPHGEGKMLKQLSGGWKTRVVLAKALYLKPDVLLLDEPTNHLDLPAIMWLTHHLTAGSSEDSSDTTYTLTNPDQTVVIVSHDRDFMARVTTETIIFKDKKLSYFKGNYDDWEWSVGEKKKRMERLKELDDKRRKQIQSVIQRNIQQAKATGDDKRLGMVASRKKALDRLGMQRLEDGKRHKTSYHGDRAEIVVEQGFVTPPIVLPEPYKVPFHTSAILQLGEVSFAYPGTKTATKTESKKNYVLHNVSLDISPHARIALLGPNGCGKSTLMNLLAGVLEPTEGEVRRHHRVRVGYFSQHTIEQLDGEVSAVEALKRMYDPPSVSASALASTSTTSTPSSIGLGLGLGPSSYSSSSFTLEAPLTHQQARAHFSSMGISGSAVTQPIKTLSGGQRNRVALGLVTFHQPHVLLLDEITNHLDVGSVEGVVEALEGFGGAVVVVSHDVWFLREVVEGGQGGGRGRRGDDDDDAEDVDDDSESKGVFYVVNPKSNPGALVRWDKGLDAYVERERRRAEKLAKEQEKEFASR</sequence>
<protein>
    <recommendedName>
        <fullName evidence="5">ABC transporter domain-containing protein</fullName>
    </recommendedName>
</protein>
<dbReference type="InterPro" id="IPR032781">
    <property type="entry name" value="ABC_tran_Xtn"/>
</dbReference>
<dbReference type="InterPro" id="IPR027417">
    <property type="entry name" value="P-loop_NTPase"/>
</dbReference>
<evidence type="ECO:0000256" key="2">
    <source>
        <dbReference type="ARBA" id="ARBA00022741"/>
    </source>
</evidence>
<dbReference type="VEuPathDB" id="FungiDB:CC1G_15647"/>
<dbReference type="InterPro" id="IPR003593">
    <property type="entry name" value="AAA+_ATPase"/>
</dbReference>
<dbReference type="GO" id="GO:0016887">
    <property type="term" value="F:ATP hydrolysis activity"/>
    <property type="evidence" value="ECO:0007669"/>
    <property type="project" value="InterPro"/>
</dbReference>
<dbReference type="GO" id="GO:0005524">
    <property type="term" value="F:ATP binding"/>
    <property type="evidence" value="ECO:0007669"/>
    <property type="project" value="UniProtKB-KW"/>
</dbReference>
<dbReference type="Gene3D" id="3.40.50.300">
    <property type="entry name" value="P-loop containing nucleotide triphosphate hydrolases"/>
    <property type="match status" value="2"/>
</dbReference>
<gene>
    <name evidence="6" type="ORF">CC1G_15647</name>
</gene>
<keyword evidence="2" id="KW-0547">Nucleotide-binding</keyword>
<dbReference type="RefSeq" id="XP_002910218.1">
    <property type="nucleotide sequence ID" value="XM_002910172.1"/>
</dbReference>
<dbReference type="Proteomes" id="UP000001861">
    <property type="component" value="Unassembled WGS sequence"/>
</dbReference>
<dbReference type="PROSITE" id="PS50893">
    <property type="entry name" value="ABC_TRANSPORTER_2"/>
    <property type="match status" value="2"/>
</dbReference>
<dbReference type="OrthoDB" id="2110130at2759"/>
<dbReference type="InterPro" id="IPR003439">
    <property type="entry name" value="ABC_transporter-like_ATP-bd"/>
</dbReference>
<feature type="region of interest" description="Disordered" evidence="4">
    <location>
        <begin position="804"/>
        <end position="835"/>
    </location>
</feature>